<reference evidence="1" key="2">
    <citation type="submission" date="2025-03" db="EMBL/GenBank/DDBJ databases">
        <authorList>
            <consortium name="ELIXIR-Norway"/>
            <consortium name="Elixir Norway"/>
        </authorList>
    </citation>
    <scope>NUCLEOTIDE SEQUENCE</scope>
</reference>
<dbReference type="EMBL" id="OX596093">
    <property type="protein sequence ID" value="CAN0568816.1"/>
    <property type="molecule type" value="Genomic_DNA"/>
</dbReference>
<name>A0AC60AA35_RANTA</name>
<protein>
    <submittedName>
        <fullName evidence="1">Uncharacterized protein</fullName>
    </submittedName>
</protein>
<evidence type="ECO:0000313" key="1">
    <source>
        <dbReference type="EMBL" id="CAN0568816.1"/>
    </source>
</evidence>
<proteinExistence type="predicted"/>
<dbReference type="Proteomes" id="UP001162501">
    <property type="component" value="Chromosome 9"/>
</dbReference>
<evidence type="ECO:0000313" key="2">
    <source>
        <dbReference type="Proteomes" id="UP001162501"/>
    </source>
</evidence>
<organism evidence="1 2">
    <name type="scientific">Rangifer tarandus platyrhynchus</name>
    <name type="common">Svalbard reindeer</name>
    <dbReference type="NCBI Taxonomy" id="3082113"/>
    <lineage>
        <taxon>Eukaryota</taxon>
        <taxon>Metazoa</taxon>
        <taxon>Chordata</taxon>
        <taxon>Craniata</taxon>
        <taxon>Vertebrata</taxon>
        <taxon>Euteleostomi</taxon>
        <taxon>Mammalia</taxon>
        <taxon>Eutheria</taxon>
        <taxon>Laurasiatheria</taxon>
        <taxon>Artiodactyla</taxon>
        <taxon>Ruminantia</taxon>
        <taxon>Pecora</taxon>
        <taxon>Cervidae</taxon>
        <taxon>Odocoileinae</taxon>
        <taxon>Rangifer</taxon>
    </lineage>
</organism>
<gene>
    <name evidence="1" type="ORF">MRATA1EN22A_LOCUS27870</name>
</gene>
<sequence>MFSFTHSSCSLHQCLVFFHLLLCSNFYFFFYLLLFPTIWSKSNPSGMKSSDQGHSGQKRPHQCVQTSGQERCLCHKSAGNGTTATSHHFDKRQEGKSKCLFAFLTFSRK</sequence>
<reference evidence="1" key="1">
    <citation type="submission" date="2023-05" db="EMBL/GenBank/DDBJ databases">
        <authorList>
            <consortium name="ELIXIR-Norway"/>
        </authorList>
    </citation>
    <scope>NUCLEOTIDE SEQUENCE</scope>
</reference>
<accession>A0AC60AA35</accession>